<keyword evidence="6 11" id="KW-0694">RNA-binding</keyword>
<evidence type="ECO:0000256" key="6">
    <source>
        <dbReference type="ARBA" id="ARBA00022884"/>
    </source>
</evidence>
<evidence type="ECO:0000259" key="16">
    <source>
        <dbReference type="PROSITE" id="PS50102"/>
    </source>
</evidence>
<dbReference type="InterPro" id="IPR000571">
    <property type="entry name" value="Znf_CCCH"/>
</dbReference>
<dbReference type="GO" id="GO:0005634">
    <property type="term" value="C:nucleus"/>
    <property type="evidence" value="ECO:0007669"/>
    <property type="project" value="UniProtKB-SubCell"/>
</dbReference>
<dbReference type="OMA" id="QGIKMGM"/>
<keyword evidence="3 12" id="KW-0479">Metal-binding</keyword>
<evidence type="ECO:0000256" key="13">
    <source>
        <dbReference type="SAM" id="Coils"/>
    </source>
</evidence>
<feature type="compositionally biased region" description="Low complexity" evidence="14">
    <location>
        <begin position="279"/>
        <end position="292"/>
    </location>
</feature>
<evidence type="ECO:0000256" key="3">
    <source>
        <dbReference type="ARBA" id="ARBA00022723"/>
    </source>
</evidence>
<gene>
    <name evidence="18" type="ordered locus">DEHA2F20328g</name>
</gene>
<name>Q6BKP1_DEBHA</name>
<dbReference type="Gene3D" id="3.30.70.330">
    <property type="match status" value="1"/>
</dbReference>
<feature type="domain" description="RING-type" evidence="15">
    <location>
        <begin position="18"/>
        <end position="63"/>
    </location>
</feature>
<feature type="compositionally biased region" description="Acidic residues" evidence="14">
    <location>
        <begin position="294"/>
        <end position="304"/>
    </location>
</feature>
<feature type="domain" description="RRM" evidence="16">
    <location>
        <begin position="122"/>
        <end position="214"/>
    </location>
</feature>
<dbReference type="AlphaFoldDB" id="Q6BKP1"/>
<protein>
    <submittedName>
        <fullName evidence="18">DEHA2F20328p</fullName>
    </submittedName>
</protein>
<evidence type="ECO:0000256" key="8">
    <source>
        <dbReference type="ARBA" id="ARBA00023054"/>
    </source>
</evidence>
<dbReference type="RefSeq" id="XP_461230.2">
    <property type="nucleotide sequence ID" value="XM_461230.1"/>
</dbReference>
<dbReference type="STRING" id="284592.Q6BKP1"/>
<evidence type="ECO:0000256" key="5">
    <source>
        <dbReference type="ARBA" id="ARBA00022833"/>
    </source>
</evidence>
<proteinExistence type="predicted"/>
<dbReference type="VEuPathDB" id="FungiDB:DEHA2F20328g"/>
<dbReference type="GeneID" id="2903277"/>
<dbReference type="InterPro" id="IPR039515">
    <property type="entry name" value="NOT4_mRING-HC-C4C4"/>
</dbReference>
<keyword evidence="4 12" id="KW-0863">Zinc-finger</keyword>
<feature type="compositionally biased region" description="Basic and acidic residues" evidence="14">
    <location>
        <begin position="366"/>
        <end position="377"/>
    </location>
</feature>
<feature type="region of interest" description="Disordered" evidence="14">
    <location>
        <begin position="586"/>
        <end position="652"/>
    </location>
</feature>
<dbReference type="GO" id="GO:0032968">
    <property type="term" value="P:positive regulation of transcription elongation by RNA polymerase II"/>
    <property type="evidence" value="ECO:0007669"/>
    <property type="project" value="EnsemblFungi"/>
</dbReference>
<dbReference type="GO" id="GO:0000209">
    <property type="term" value="P:protein polyubiquitination"/>
    <property type="evidence" value="ECO:0007669"/>
    <property type="project" value="EnsemblFungi"/>
</dbReference>
<dbReference type="InterPro" id="IPR001841">
    <property type="entry name" value="Znf_RING"/>
</dbReference>
<keyword evidence="10" id="KW-0539">Nucleus</keyword>
<dbReference type="PANTHER" id="PTHR12603">
    <property type="entry name" value="CCR4-NOT TRANSCRIPTION COMPLEX RELATED"/>
    <property type="match status" value="1"/>
</dbReference>
<dbReference type="GO" id="GO:0031087">
    <property type="term" value="P:deadenylation-independent decapping of nuclear-transcribed mRNA"/>
    <property type="evidence" value="ECO:0007669"/>
    <property type="project" value="EnsemblFungi"/>
</dbReference>
<evidence type="ECO:0000259" key="15">
    <source>
        <dbReference type="PROSITE" id="PS50089"/>
    </source>
</evidence>
<dbReference type="EMBL" id="CR382138">
    <property type="protein sequence ID" value="CAG89618.2"/>
    <property type="molecule type" value="Genomic_DNA"/>
</dbReference>
<keyword evidence="5 12" id="KW-0862">Zinc</keyword>
<dbReference type="KEGG" id="dha:DEHA2F20328g"/>
<evidence type="ECO:0000256" key="11">
    <source>
        <dbReference type="PROSITE-ProRule" id="PRU00176"/>
    </source>
</evidence>
<feature type="compositionally biased region" description="Low complexity" evidence="14">
    <location>
        <begin position="617"/>
        <end position="652"/>
    </location>
</feature>
<evidence type="ECO:0000313" key="18">
    <source>
        <dbReference type="EMBL" id="CAG89618.2"/>
    </source>
</evidence>
<feature type="domain" description="C3H1-type" evidence="17">
    <location>
        <begin position="212"/>
        <end position="238"/>
    </location>
</feature>
<evidence type="ECO:0000259" key="17">
    <source>
        <dbReference type="PROSITE" id="PS50103"/>
    </source>
</evidence>
<dbReference type="InParanoid" id="Q6BKP1"/>
<evidence type="ECO:0000256" key="14">
    <source>
        <dbReference type="SAM" id="MobiDB-lite"/>
    </source>
</evidence>
<evidence type="ECO:0000256" key="12">
    <source>
        <dbReference type="PROSITE-ProRule" id="PRU00723"/>
    </source>
</evidence>
<dbReference type="GO" id="GO:0010498">
    <property type="term" value="P:proteasomal protein catabolic process"/>
    <property type="evidence" value="ECO:0007669"/>
    <property type="project" value="EnsemblFungi"/>
</dbReference>
<dbReference type="SMART" id="SM00360">
    <property type="entry name" value="RRM"/>
    <property type="match status" value="1"/>
</dbReference>
<reference evidence="18 19" key="1">
    <citation type="journal article" date="2004" name="Nature">
        <title>Genome evolution in yeasts.</title>
        <authorList>
            <consortium name="Genolevures"/>
            <person name="Dujon B."/>
            <person name="Sherman D."/>
            <person name="Fischer G."/>
            <person name="Durrens P."/>
            <person name="Casaregola S."/>
            <person name="Lafontaine I."/>
            <person name="de Montigny J."/>
            <person name="Marck C."/>
            <person name="Neuveglise C."/>
            <person name="Talla E."/>
            <person name="Goffard N."/>
            <person name="Frangeul L."/>
            <person name="Aigle M."/>
            <person name="Anthouard V."/>
            <person name="Babour A."/>
            <person name="Barbe V."/>
            <person name="Barnay S."/>
            <person name="Blanchin S."/>
            <person name="Beckerich J.M."/>
            <person name="Beyne E."/>
            <person name="Bleykasten C."/>
            <person name="Boisrame A."/>
            <person name="Boyer J."/>
            <person name="Cattolico L."/>
            <person name="Confanioleri F."/>
            <person name="de Daruvar A."/>
            <person name="Despons L."/>
            <person name="Fabre E."/>
            <person name="Fairhead C."/>
            <person name="Ferry-Dumazet H."/>
            <person name="Groppi A."/>
            <person name="Hantraye F."/>
            <person name="Hennequin C."/>
            <person name="Jauniaux N."/>
            <person name="Joyet P."/>
            <person name="Kachouri R."/>
            <person name="Kerrest A."/>
            <person name="Koszul R."/>
            <person name="Lemaire M."/>
            <person name="Lesur I."/>
            <person name="Ma L."/>
            <person name="Muller H."/>
            <person name="Nicaud J.M."/>
            <person name="Nikolski M."/>
            <person name="Oztas S."/>
            <person name="Ozier-Kalogeropoulos O."/>
            <person name="Pellenz S."/>
            <person name="Potier S."/>
            <person name="Richard G.F."/>
            <person name="Straub M.L."/>
            <person name="Suleau A."/>
            <person name="Swennene D."/>
            <person name="Tekaia F."/>
            <person name="Wesolowski-Louvel M."/>
            <person name="Westhof E."/>
            <person name="Wirth B."/>
            <person name="Zeniou-Meyer M."/>
            <person name="Zivanovic I."/>
            <person name="Bolotin-Fukuhara M."/>
            <person name="Thierry A."/>
            <person name="Bouchier C."/>
            <person name="Caudron B."/>
            <person name="Scarpelli C."/>
            <person name="Gaillardin C."/>
            <person name="Weissenbach J."/>
            <person name="Wincker P."/>
            <person name="Souciet J.L."/>
        </authorList>
    </citation>
    <scope>NUCLEOTIDE SEQUENCE [LARGE SCALE GENOMIC DNA]</scope>
    <source>
        <strain evidence="19">ATCC 36239 / CBS 767 / BCRC 21394 / JCM 1990 / NBRC 0083 / IGC 2968</strain>
    </source>
</reference>
<evidence type="ECO:0000256" key="7">
    <source>
        <dbReference type="ARBA" id="ARBA00023015"/>
    </source>
</evidence>
<feature type="region of interest" description="Disordered" evidence="14">
    <location>
        <begin position="259"/>
        <end position="324"/>
    </location>
</feature>
<dbReference type="InterPro" id="IPR034261">
    <property type="entry name" value="CNOT4_RRM"/>
</dbReference>
<keyword evidence="19" id="KW-1185">Reference proteome</keyword>
<dbReference type="InterPro" id="IPR000504">
    <property type="entry name" value="RRM_dom"/>
</dbReference>
<dbReference type="Pfam" id="PF00076">
    <property type="entry name" value="RRM_1"/>
    <property type="match status" value="1"/>
</dbReference>
<dbReference type="SMART" id="SM00361">
    <property type="entry name" value="RRM_1"/>
    <property type="match status" value="1"/>
</dbReference>
<evidence type="ECO:0000256" key="9">
    <source>
        <dbReference type="ARBA" id="ARBA00023163"/>
    </source>
</evidence>
<dbReference type="OrthoDB" id="1923159at2759"/>
<dbReference type="InterPro" id="IPR013083">
    <property type="entry name" value="Znf_RING/FYVE/PHD"/>
</dbReference>
<dbReference type="GO" id="GO:0008270">
    <property type="term" value="F:zinc ion binding"/>
    <property type="evidence" value="ECO:0007669"/>
    <property type="project" value="UniProtKB-KW"/>
</dbReference>
<keyword evidence="2" id="KW-0678">Repressor</keyword>
<dbReference type="PROSITE" id="PS50103">
    <property type="entry name" value="ZF_C3H1"/>
    <property type="match status" value="1"/>
</dbReference>
<dbReference type="SUPFAM" id="SSF57850">
    <property type="entry name" value="RING/U-box"/>
    <property type="match status" value="1"/>
</dbReference>
<dbReference type="FunCoup" id="Q6BKP1">
    <property type="interactions" value="430"/>
</dbReference>
<dbReference type="PANTHER" id="PTHR12603:SF0">
    <property type="entry name" value="CCR4-NOT TRANSCRIPTION COMPLEX SUBUNIT 4"/>
    <property type="match status" value="1"/>
</dbReference>
<feature type="zinc finger region" description="C3H1-type" evidence="12">
    <location>
        <begin position="212"/>
        <end position="238"/>
    </location>
</feature>
<feature type="region of interest" description="Disordered" evidence="14">
    <location>
        <begin position="84"/>
        <end position="108"/>
    </location>
</feature>
<dbReference type="Gene3D" id="3.30.40.10">
    <property type="entry name" value="Zinc/RING finger domain, C3HC4 (zinc finger)"/>
    <property type="match status" value="1"/>
</dbReference>
<feature type="coiled-coil region" evidence="13">
    <location>
        <begin position="408"/>
        <end position="435"/>
    </location>
</feature>
<evidence type="ECO:0000256" key="1">
    <source>
        <dbReference type="ARBA" id="ARBA00004123"/>
    </source>
</evidence>
<dbReference type="eggNOG" id="KOG2068">
    <property type="taxonomic scope" value="Eukaryota"/>
</dbReference>
<dbReference type="GO" id="GO:0022626">
    <property type="term" value="C:cytosolic ribosome"/>
    <property type="evidence" value="ECO:0007669"/>
    <property type="project" value="EnsemblFungi"/>
</dbReference>
<dbReference type="Pfam" id="PF14570">
    <property type="entry name" value="zf-RING_4"/>
    <property type="match status" value="1"/>
</dbReference>
<evidence type="ECO:0000313" key="19">
    <source>
        <dbReference type="Proteomes" id="UP000000599"/>
    </source>
</evidence>
<evidence type="ECO:0000256" key="4">
    <source>
        <dbReference type="ARBA" id="ARBA00022771"/>
    </source>
</evidence>
<dbReference type="PROSITE" id="PS50102">
    <property type="entry name" value="RRM"/>
    <property type="match status" value="1"/>
</dbReference>
<dbReference type="HOGENOM" id="CLU_028046_1_0_1"/>
<dbReference type="GO" id="GO:0070966">
    <property type="term" value="P:nuclear-transcribed mRNA catabolic process, no-go decay"/>
    <property type="evidence" value="ECO:0007669"/>
    <property type="project" value="EnsemblFungi"/>
</dbReference>
<dbReference type="GO" id="GO:0030015">
    <property type="term" value="C:CCR4-NOT core complex"/>
    <property type="evidence" value="ECO:0007669"/>
    <property type="project" value="EnsemblFungi"/>
</dbReference>
<dbReference type="GO" id="GO:0061630">
    <property type="term" value="F:ubiquitin protein ligase activity"/>
    <property type="evidence" value="ECO:0007669"/>
    <property type="project" value="EnsemblFungi"/>
</dbReference>
<dbReference type="InterPro" id="IPR003954">
    <property type="entry name" value="RRM_euk-type"/>
</dbReference>
<keyword evidence="7" id="KW-0805">Transcription regulation</keyword>
<organism evidence="18 19">
    <name type="scientific">Debaryomyces hansenii (strain ATCC 36239 / CBS 767 / BCRC 21394 / JCM 1990 / NBRC 0083 / IGC 2968)</name>
    <name type="common">Yeast</name>
    <name type="synonym">Torulaspora hansenii</name>
    <dbReference type="NCBI Taxonomy" id="284592"/>
    <lineage>
        <taxon>Eukaryota</taxon>
        <taxon>Fungi</taxon>
        <taxon>Dikarya</taxon>
        <taxon>Ascomycota</taxon>
        <taxon>Saccharomycotina</taxon>
        <taxon>Pichiomycetes</taxon>
        <taxon>Debaryomycetaceae</taxon>
        <taxon>Debaryomyces</taxon>
    </lineage>
</organism>
<dbReference type="InterPro" id="IPR012677">
    <property type="entry name" value="Nucleotide-bd_a/b_plait_sf"/>
</dbReference>
<dbReference type="InterPro" id="IPR039780">
    <property type="entry name" value="Mot2"/>
</dbReference>
<dbReference type="SUPFAM" id="SSF54928">
    <property type="entry name" value="RNA-binding domain, RBD"/>
    <property type="match status" value="1"/>
</dbReference>
<evidence type="ECO:0000256" key="10">
    <source>
        <dbReference type="ARBA" id="ARBA00023242"/>
    </source>
</evidence>
<dbReference type="CDD" id="cd12438">
    <property type="entry name" value="RRM_CNOT4"/>
    <property type="match status" value="1"/>
</dbReference>
<comment type="subcellular location">
    <subcellularLocation>
        <location evidence="1">Nucleus</location>
    </subcellularLocation>
</comment>
<keyword evidence="9" id="KW-0804">Transcription</keyword>
<evidence type="ECO:0000256" key="2">
    <source>
        <dbReference type="ARBA" id="ARBA00022491"/>
    </source>
</evidence>
<sequence>MMVPSDDSFISDEEEEFCPLCVEEMDISDKNFKPCPCGYQICQFCYNNIRQNPELNGRCPGCRRLYDDDSVEYKTITSDEYRMQQLKREKREREKKQREKEKKETEMANKKHLAGLRVVQKNLVYVTGLNPPCNPDDLHSVLRSDKYFGQYGKISKIVINKKTPNPQSAHHHHQNPGLVVYVTFVKKEDALKCINELDGSLCDGRVLRAAHGTTKYCSSYLRGHPCPNPNCMFLHEPGEEADSYTRKDLSTQQGIKMGMMGLSGSSVEGNTNITNAGFNNQNTSSNNSQHSNSAEEDNDGSDDDSDHHTSSPNPMPNSASSSNGAVLPATAHWAKGSSSASGSPSVNSTALANAAAFPTLGEIFRDQKQQQRKEGKINKGKVGRSSKDNSILLPDDIDIDNDSAIHFMEETSEMLRNLSERREKLQVYFKKLTENADNKVLPLFAFNKSTKLSNNSNLEEEKLIARQVIERFILKPIKNYHLAYQNHPITQQQTLLQQQAQLQQQRQQTPSIQAAQIQQLQIEQQKRLLEQQSQQTGNGTPVSTNAPLQQQQQLLLLQQLQQQQQQQQQHTPSQAQAQINMIRARERSANTSTPPPPGLFAAANGSKSTPNPPQMPAQPQQQPQGQQYAQQPAAGNQSSSSQLLTQLMSGKR</sequence>
<feature type="compositionally biased region" description="Low complexity" evidence="14">
    <location>
        <begin position="310"/>
        <end position="323"/>
    </location>
</feature>
<dbReference type="PROSITE" id="PS50089">
    <property type="entry name" value="ZF_RING_2"/>
    <property type="match status" value="1"/>
</dbReference>
<dbReference type="Proteomes" id="UP000000599">
    <property type="component" value="Chromosome F"/>
</dbReference>
<dbReference type="FunFam" id="3.30.40.10:FF:000006">
    <property type="entry name" value="CCR4-NOT transcription complex subunit 4"/>
    <property type="match status" value="1"/>
</dbReference>
<dbReference type="FunFam" id="3.30.70.330:FF:000257">
    <property type="entry name" value="CCR4-NOT core complex subunit Not4"/>
    <property type="match status" value="1"/>
</dbReference>
<feature type="region of interest" description="Disordered" evidence="14">
    <location>
        <begin position="366"/>
        <end position="390"/>
    </location>
</feature>
<dbReference type="InterPro" id="IPR035979">
    <property type="entry name" value="RBD_domain_sf"/>
</dbReference>
<dbReference type="GO" id="GO:0006513">
    <property type="term" value="P:protein monoubiquitination"/>
    <property type="evidence" value="ECO:0007669"/>
    <property type="project" value="EnsemblFungi"/>
</dbReference>
<keyword evidence="8 13" id="KW-0175">Coiled coil</keyword>
<dbReference type="GO" id="GO:0003723">
    <property type="term" value="F:RNA binding"/>
    <property type="evidence" value="ECO:0007669"/>
    <property type="project" value="UniProtKB-UniRule"/>
</dbReference>
<accession>Q6BKP1</accession>
<feature type="compositionally biased region" description="Polar residues" evidence="14">
    <location>
        <begin position="263"/>
        <end position="278"/>
    </location>
</feature>
<dbReference type="CDD" id="cd16618">
    <property type="entry name" value="mRING-HC-C4C4_CNOT4"/>
    <property type="match status" value="1"/>
</dbReference>